<dbReference type="STRING" id="343874.GCA_000805695_03336"/>
<organism evidence="1 2">
    <name type="scientific">Empedobacter falsenii</name>
    <dbReference type="NCBI Taxonomy" id="343874"/>
    <lineage>
        <taxon>Bacteria</taxon>
        <taxon>Pseudomonadati</taxon>
        <taxon>Bacteroidota</taxon>
        <taxon>Flavobacteriia</taxon>
        <taxon>Flavobacteriales</taxon>
        <taxon>Weeksellaceae</taxon>
        <taxon>Empedobacter</taxon>
    </lineage>
</organism>
<evidence type="ECO:0000313" key="1">
    <source>
        <dbReference type="EMBL" id="STE54898.1"/>
    </source>
</evidence>
<evidence type="ECO:0000313" key="2">
    <source>
        <dbReference type="Proteomes" id="UP000254737"/>
    </source>
</evidence>
<gene>
    <name evidence="1" type="ORF">NCTC13456_03563</name>
</gene>
<protein>
    <submittedName>
        <fullName evidence="1">Uncharacterized protein</fullName>
    </submittedName>
</protein>
<dbReference type="RefSeq" id="WP_115002297.1">
    <property type="nucleotide sequence ID" value="NZ_UFXS01000002.1"/>
</dbReference>
<dbReference type="Proteomes" id="UP000254737">
    <property type="component" value="Unassembled WGS sequence"/>
</dbReference>
<dbReference type="EMBL" id="UFXS01000002">
    <property type="protein sequence ID" value="STE54898.1"/>
    <property type="molecule type" value="Genomic_DNA"/>
</dbReference>
<sequence length="199" mass="23589">MKLILSIIVFCLHSILFSQQIEELNRILKIDSLKLHENEIRIYKKYATSTGLEMFRLYNVKDDYWKAELYQTKAETINNVTKIRIVKEKLNSLSNLELIWFKILDTDILYLPDFDKISYKLKNKSNQYSIEEGNIVNTTKKTSILDGVSYYILINSNKKKNTIHYLNPENYLEYYPNVDELISVKELLDLIRLEFGCLK</sequence>
<name>A0A376J8U2_9FLAO</name>
<dbReference type="AlphaFoldDB" id="A0A376J8U2"/>
<accession>A0A376J8U2</accession>
<reference evidence="1 2" key="1">
    <citation type="submission" date="2018-06" db="EMBL/GenBank/DDBJ databases">
        <authorList>
            <consortium name="Pathogen Informatics"/>
            <person name="Doyle S."/>
        </authorList>
    </citation>
    <scope>NUCLEOTIDE SEQUENCE [LARGE SCALE GENOMIC DNA]</scope>
    <source>
        <strain evidence="1 2">NCTC13456</strain>
    </source>
</reference>
<proteinExistence type="predicted"/>